<evidence type="ECO:0000313" key="1">
    <source>
        <dbReference type="EMBL" id="MBP2369375.1"/>
    </source>
</evidence>
<proteinExistence type="predicted"/>
<organism evidence="1 2">
    <name type="scientific">Pseudonocardia parietis</name>
    <dbReference type="NCBI Taxonomy" id="570936"/>
    <lineage>
        <taxon>Bacteria</taxon>
        <taxon>Bacillati</taxon>
        <taxon>Actinomycetota</taxon>
        <taxon>Actinomycetes</taxon>
        <taxon>Pseudonocardiales</taxon>
        <taxon>Pseudonocardiaceae</taxon>
        <taxon>Pseudonocardia</taxon>
    </lineage>
</organism>
<name>A0ABS4VZN0_9PSEU</name>
<sequence length="64" mass="6904">MVRLQYAGVPARIVLPRRLMLVATPVAATVEIVVRRAGTSSAWPWRSLTRLALALADPPGPSAR</sequence>
<evidence type="ECO:0000313" key="2">
    <source>
        <dbReference type="Proteomes" id="UP001519295"/>
    </source>
</evidence>
<dbReference type="RefSeq" id="WP_210031340.1">
    <property type="nucleotide sequence ID" value="NZ_JAGINU010000001.1"/>
</dbReference>
<comment type="caution">
    <text evidence="1">The sequence shown here is derived from an EMBL/GenBank/DDBJ whole genome shotgun (WGS) entry which is preliminary data.</text>
</comment>
<dbReference type="Proteomes" id="UP001519295">
    <property type="component" value="Unassembled WGS sequence"/>
</dbReference>
<keyword evidence="2" id="KW-1185">Reference proteome</keyword>
<protein>
    <submittedName>
        <fullName evidence="1">Uncharacterized protein</fullName>
    </submittedName>
</protein>
<accession>A0ABS4VZN0</accession>
<reference evidence="1 2" key="1">
    <citation type="submission" date="2021-03" db="EMBL/GenBank/DDBJ databases">
        <title>Sequencing the genomes of 1000 actinobacteria strains.</title>
        <authorList>
            <person name="Klenk H.-P."/>
        </authorList>
    </citation>
    <scope>NUCLEOTIDE SEQUENCE [LARGE SCALE GENOMIC DNA]</scope>
    <source>
        <strain evidence="1 2">DSM 45256</strain>
    </source>
</reference>
<gene>
    <name evidence="1" type="ORF">JOF36_005071</name>
</gene>
<dbReference type="EMBL" id="JAGINU010000001">
    <property type="protein sequence ID" value="MBP2369375.1"/>
    <property type="molecule type" value="Genomic_DNA"/>
</dbReference>